<keyword evidence="1" id="KW-0812">Transmembrane</keyword>
<keyword evidence="3" id="KW-1185">Reference proteome</keyword>
<dbReference type="AlphaFoldDB" id="A0A850R2Y1"/>
<dbReference type="EMBL" id="JABZEC010000003">
    <property type="protein sequence ID" value="NVY96361.1"/>
    <property type="molecule type" value="Genomic_DNA"/>
</dbReference>
<protein>
    <recommendedName>
        <fullName evidence="4">CAAX amino terminal protease family protein</fullName>
    </recommendedName>
</protein>
<reference evidence="2 3" key="1">
    <citation type="submission" date="2020-06" db="EMBL/GenBank/DDBJ databases">
        <authorList>
            <person name="Kang J."/>
        </authorList>
    </citation>
    <scope>NUCLEOTIDE SEQUENCE [LARGE SCALE GENOMIC DNA]</scope>
    <source>
        <strain evidence="2 3">DCY120</strain>
    </source>
</reference>
<feature type="transmembrane region" description="Helical" evidence="1">
    <location>
        <begin position="158"/>
        <end position="175"/>
    </location>
</feature>
<evidence type="ECO:0000313" key="2">
    <source>
        <dbReference type="EMBL" id="NVY96361.1"/>
    </source>
</evidence>
<feature type="transmembrane region" description="Helical" evidence="1">
    <location>
        <begin position="77"/>
        <end position="104"/>
    </location>
</feature>
<accession>A0A850R2Y1</accession>
<name>A0A850R2Y1_9LACO</name>
<feature type="transmembrane region" description="Helical" evidence="1">
    <location>
        <begin position="182"/>
        <end position="199"/>
    </location>
</feature>
<evidence type="ECO:0000313" key="3">
    <source>
        <dbReference type="Proteomes" id="UP000563523"/>
    </source>
</evidence>
<evidence type="ECO:0000256" key="1">
    <source>
        <dbReference type="SAM" id="Phobius"/>
    </source>
</evidence>
<proteinExistence type="predicted"/>
<organism evidence="2 3">
    <name type="scientific">Bombilactobacillus apium</name>
    <dbReference type="NCBI Taxonomy" id="2675299"/>
    <lineage>
        <taxon>Bacteria</taxon>
        <taxon>Bacillati</taxon>
        <taxon>Bacillota</taxon>
        <taxon>Bacilli</taxon>
        <taxon>Lactobacillales</taxon>
        <taxon>Lactobacillaceae</taxon>
        <taxon>Bombilactobacillus</taxon>
    </lineage>
</organism>
<evidence type="ECO:0008006" key="4">
    <source>
        <dbReference type="Google" id="ProtNLM"/>
    </source>
</evidence>
<sequence length="223" mass="25672">MRTLRSPKINMTWYLIWLGLVFISQRWEQACLRASSLHSWKTACFLIFAALISWFMFSRYQREQGHFEQLDRGWSLGVTQFFGVVFGTIFVLGLFMIMISYLKAQGHFTGLVNRTDYSEVVNSKLFFDLLATGIIIGMQQQFVSIGFFFNYFFLNNSLGQALGGIFFSGLIFGLLNIENFHLISFFSYCTIGWLLATVYLATQNFHLSLTLGIFVSLLKVILI</sequence>
<feature type="transmembrane region" description="Helical" evidence="1">
    <location>
        <begin position="125"/>
        <end position="152"/>
    </location>
</feature>
<gene>
    <name evidence="2" type="ORF">HU830_04130</name>
</gene>
<comment type="caution">
    <text evidence="2">The sequence shown here is derived from an EMBL/GenBank/DDBJ whole genome shotgun (WGS) entry which is preliminary data.</text>
</comment>
<dbReference type="Proteomes" id="UP000563523">
    <property type="component" value="Unassembled WGS sequence"/>
</dbReference>
<keyword evidence="1" id="KW-0472">Membrane</keyword>
<feature type="transmembrane region" description="Helical" evidence="1">
    <location>
        <begin position="205"/>
        <end position="222"/>
    </location>
</feature>
<keyword evidence="1" id="KW-1133">Transmembrane helix</keyword>
<dbReference type="RefSeq" id="WP_176942524.1">
    <property type="nucleotide sequence ID" value="NZ_JABZEC010000003.1"/>
</dbReference>
<feature type="transmembrane region" description="Helical" evidence="1">
    <location>
        <begin position="40"/>
        <end position="57"/>
    </location>
</feature>